<keyword evidence="1" id="KW-1133">Transmembrane helix</keyword>
<keyword evidence="1" id="KW-0472">Membrane</keyword>
<comment type="caution">
    <text evidence="2">The sequence shown here is derived from an EMBL/GenBank/DDBJ whole genome shotgun (WGS) entry which is preliminary data.</text>
</comment>
<accession>A0A9P5U1X6</accession>
<keyword evidence="1" id="KW-0812">Transmembrane</keyword>
<dbReference type="CDD" id="cd23507">
    <property type="entry name" value="hydrophobin_I"/>
    <property type="match status" value="1"/>
</dbReference>
<dbReference type="EMBL" id="JADNRY010000131">
    <property type="protein sequence ID" value="KAF9064110.1"/>
    <property type="molecule type" value="Genomic_DNA"/>
</dbReference>
<evidence type="ECO:0000256" key="1">
    <source>
        <dbReference type="SAM" id="Phobius"/>
    </source>
</evidence>
<keyword evidence="3" id="KW-1185">Reference proteome</keyword>
<evidence type="ECO:0000313" key="2">
    <source>
        <dbReference type="EMBL" id="KAF9064110.1"/>
    </source>
</evidence>
<evidence type="ECO:0000313" key="3">
    <source>
        <dbReference type="Proteomes" id="UP000772434"/>
    </source>
</evidence>
<gene>
    <name evidence="2" type="ORF">BDP27DRAFT_1450937</name>
</gene>
<proteinExistence type="predicted"/>
<organism evidence="2 3">
    <name type="scientific">Rhodocollybia butyracea</name>
    <dbReference type="NCBI Taxonomy" id="206335"/>
    <lineage>
        <taxon>Eukaryota</taxon>
        <taxon>Fungi</taxon>
        <taxon>Dikarya</taxon>
        <taxon>Basidiomycota</taxon>
        <taxon>Agaricomycotina</taxon>
        <taxon>Agaricomycetes</taxon>
        <taxon>Agaricomycetidae</taxon>
        <taxon>Agaricales</taxon>
        <taxon>Marasmiineae</taxon>
        <taxon>Omphalotaceae</taxon>
        <taxon>Rhodocollybia</taxon>
    </lineage>
</organism>
<sequence>MEDRKEVRWMGHVRMESLAGSMEGMKEFFTGTINIRRSSTMQFKLAFVPPSLVTLARSTCQPAPRNEPATSCSTGPVQCCDNFQIASQAAVDPGTFVLLGFLIGMYWLCLVSLAPVLTLLVATPAVCCIDNATGDSSLSAVLPLL</sequence>
<dbReference type="OrthoDB" id="4225815at2759"/>
<dbReference type="AlphaFoldDB" id="A0A9P5U1X6"/>
<protein>
    <submittedName>
        <fullName evidence="2">Uncharacterized protein</fullName>
    </submittedName>
</protein>
<name>A0A9P5U1X6_9AGAR</name>
<reference evidence="2" key="1">
    <citation type="submission" date="2020-11" db="EMBL/GenBank/DDBJ databases">
        <authorList>
            <consortium name="DOE Joint Genome Institute"/>
            <person name="Ahrendt S."/>
            <person name="Riley R."/>
            <person name="Andreopoulos W."/>
            <person name="Labutti K."/>
            <person name="Pangilinan J."/>
            <person name="Ruiz-Duenas F.J."/>
            <person name="Barrasa J.M."/>
            <person name="Sanchez-Garcia M."/>
            <person name="Camarero S."/>
            <person name="Miyauchi S."/>
            <person name="Serrano A."/>
            <person name="Linde D."/>
            <person name="Babiker R."/>
            <person name="Drula E."/>
            <person name="Ayuso-Fernandez I."/>
            <person name="Pacheco R."/>
            <person name="Padilla G."/>
            <person name="Ferreira P."/>
            <person name="Barriuso J."/>
            <person name="Kellner H."/>
            <person name="Castanera R."/>
            <person name="Alfaro M."/>
            <person name="Ramirez L."/>
            <person name="Pisabarro A.G."/>
            <person name="Kuo A."/>
            <person name="Tritt A."/>
            <person name="Lipzen A."/>
            <person name="He G."/>
            <person name="Yan M."/>
            <person name="Ng V."/>
            <person name="Cullen D."/>
            <person name="Martin F."/>
            <person name="Rosso M.-N."/>
            <person name="Henrissat B."/>
            <person name="Hibbett D."/>
            <person name="Martinez A.T."/>
            <person name="Grigoriev I.V."/>
        </authorList>
    </citation>
    <scope>NUCLEOTIDE SEQUENCE</scope>
    <source>
        <strain evidence="2">AH 40177</strain>
    </source>
</reference>
<dbReference type="Proteomes" id="UP000772434">
    <property type="component" value="Unassembled WGS sequence"/>
</dbReference>
<feature type="transmembrane region" description="Helical" evidence="1">
    <location>
        <begin position="96"/>
        <end position="122"/>
    </location>
</feature>